<dbReference type="InParanoid" id="A0A2Y9E6H8"/>
<feature type="domain" description="G-protein coupled receptors family 1 profile" evidence="14">
    <location>
        <begin position="42"/>
        <end position="300"/>
    </location>
</feature>
<feature type="transmembrane region" description="Helical" evidence="13">
    <location>
        <begin position="29"/>
        <end position="51"/>
    </location>
</feature>
<dbReference type="GeneID" id="101343136"/>
<dbReference type="Gene3D" id="1.20.1070.10">
    <property type="entry name" value="Rhodopsin 7-helix transmembrane proteins"/>
    <property type="match status" value="1"/>
</dbReference>
<evidence type="ECO:0000256" key="5">
    <source>
        <dbReference type="ARBA" id="ARBA00023040"/>
    </source>
</evidence>
<keyword evidence="6 13" id="KW-0472">Membrane</keyword>
<evidence type="ECO:0000256" key="6">
    <source>
        <dbReference type="ARBA" id="ARBA00023136"/>
    </source>
</evidence>
<name>A0A2Y9E6H8_TRIMA</name>
<keyword evidence="10 11" id="KW-0807">Transducer</keyword>
<dbReference type="FunFam" id="1.20.1070.10:FF:000017">
    <property type="entry name" value="lysophosphatidic acid receptor 4"/>
    <property type="match status" value="1"/>
</dbReference>
<proteinExistence type="inferred from homology"/>
<dbReference type="OrthoDB" id="5781782at2759"/>
<dbReference type="RefSeq" id="XP_004387322.3">
    <property type="nucleotide sequence ID" value="XM_004387265.3"/>
</dbReference>
<keyword evidence="15" id="KW-1185">Reference proteome</keyword>
<evidence type="ECO:0000256" key="9">
    <source>
        <dbReference type="ARBA" id="ARBA00023180"/>
    </source>
</evidence>
<evidence type="ECO:0000256" key="7">
    <source>
        <dbReference type="ARBA" id="ARBA00023157"/>
    </source>
</evidence>
<dbReference type="Pfam" id="PF00001">
    <property type="entry name" value="7tm_1"/>
    <property type="match status" value="1"/>
</dbReference>
<gene>
    <name evidence="16" type="primary">LPAR5</name>
</gene>
<evidence type="ECO:0000256" key="10">
    <source>
        <dbReference type="ARBA" id="ARBA00023224"/>
    </source>
</evidence>
<dbReference type="PRINTS" id="PR00237">
    <property type="entry name" value="GPCRRHODOPSN"/>
</dbReference>
<dbReference type="PROSITE" id="PS00237">
    <property type="entry name" value="G_PROTEIN_RECEP_F1_1"/>
    <property type="match status" value="1"/>
</dbReference>
<evidence type="ECO:0000313" key="15">
    <source>
        <dbReference type="Proteomes" id="UP000248480"/>
    </source>
</evidence>
<accession>A0A2Y9E6H8</accession>
<dbReference type="PANTHER" id="PTHR24234:SF6">
    <property type="entry name" value="LYSOPHOSPHATIDIC ACID RECEPTOR 5"/>
    <property type="match status" value="1"/>
</dbReference>
<evidence type="ECO:0000256" key="3">
    <source>
        <dbReference type="ARBA" id="ARBA00022692"/>
    </source>
</evidence>
<evidence type="ECO:0000259" key="14">
    <source>
        <dbReference type="PROSITE" id="PS50262"/>
    </source>
</evidence>
<comment type="subcellular location">
    <subcellularLocation>
        <location evidence="1">Cell membrane</location>
        <topology evidence="1">Multi-pass membrane protein</topology>
    </subcellularLocation>
</comment>
<dbReference type="PRINTS" id="PR01157">
    <property type="entry name" value="P2YPURNOCPTR"/>
</dbReference>
<feature type="transmembrane region" description="Helical" evidence="13">
    <location>
        <begin position="99"/>
        <end position="120"/>
    </location>
</feature>
<dbReference type="InterPro" id="IPR017452">
    <property type="entry name" value="GPCR_Rhodpsn_7TM"/>
</dbReference>
<reference evidence="16" key="1">
    <citation type="submission" date="2025-08" db="UniProtKB">
        <authorList>
            <consortium name="RefSeq"/>
        </authorList>
    </citation>
    <scope>IDENTIFICATION</scope>
</reference>
<keyword evidence="5 11" id="KW-0297">G-protein coupled receptor</keyword>
<feature type="region of interest" description="Disordered" evidence="12">
    <location>
        <begin position="332"/>
        <end position="371"/>
    </location>
</feature>
<feature type="transmembrane region" description="Helical" evidence="13">
    <location>
        <begin position="191"/>
        <end position="215"/>
    </location>
</feature>
<evidence type="ECO:0000256" key="4">
    <source>
        <dbReference type="ARBA" id="ARBA00022989"/>
    </source>
</evidence>
<evidence type="ECO:0000256" key="13">
    <source>
        <dbReference type="SAM" id="Phobius"/>
    </source>
</evidence>
<dbReference type="CTD" id="57121"/>
<evidence type="ECO:0000256" key="8">
    <source>
        <dbReference type="ARBA" id="ARBA00023170"/>
    </source>
</evidence>
<keyword evidence="9" id="KW-0325">Glycoprotein</keyword>
<feature type="transmembrane region" description="Helical" evidence="13">
    <location>
        <begin position="280"/>
        <end position="302"/>
    </location>
</feature>
<keyword evidence="4 13" id="KW-1133">Transmembrane helix</keyword>
<keyword evidence="8 11" id="KW-0675">Receptor</keyword>
<keyword evidence="3 11" id="KW-0812">Transmembrane</keyword>
<feature type="transmembrane region" description="Helical" evidence="13">
    <location>
        <begin position="140"/>
        <end position="160"/>
    </location>
</feature>
<dbReference type="GO" id="GO:0005886">
    <property type="term" value="C:plasma membrane"/>
    <property type="evidence" value="ECO:0007669"/>
    <property type="project" value="UniProtKB-SubCell"/>
</dbReference>
<sequence length="371" mass="41759">MLTNSTANTNITNNSVQCPDYRHTHHLHMVVYSLVLAAGLPLNVLALWVFLRALRVHSVVSVYMCNLAASDLLFSLSLPVRLSYYALHYWPFPDLLCQIAGAIFQMNMYGSCIFLALINVDRYAAIVHPLRLRHLRRPRVARRLCLGVWALILVFAVPAARVHRPSRCRYDDGEVRLCFESFSNELWKGRLLPLVLLAEALGFLLPLVAMVYSSVRVFWTLARPDATRSHRRRKTVRLLLVNLFIFLMCFLPYNSTLAVYGLLRGQLVVASEAARDQVRGVLMVMVLLAGANCVLDPLVYYFSAEGFRNTLRGLGTPLRIRTLATNGARKTLAERPTETTDNTIPDATSQALLGPSYPQTPFIQFPQDSAL</sequence>
<evidence type="ECO:0000256" key="12">
    <source>
        <dbReference type="SAM" id="MobiDB-lite"/>
    </source>
</evidence>
<organism evidence="15 16">
    <name type="scientific">Trichechus manatus latirostris</name>
    <name type="common">Florida manatee</name>
    <dbReference type="NCBI Taxonomy" id="127582"/>
    <lineage>
        <taxon>Eukaryota</taxon>
        <taxon>Metazoa</taxon>
        <taxon>Chordata</taxon>
        <taxon>Craniata</taxon>
        <taxon>Vertebrata</taxon>
        <taxon>Euteleostomi</taxon>
        <taxon>Mammalia</taxon>
        <taxon>Eutheria</taxon>
        <taxon>Afrotheria</taxon>
        <taxon>Sirenia</taxon>
        <taxon>Trichechidae</taxon>
        <taxon>Trichechus</taxon>
    </lineage>
</organism>
<keyword evidence="2" id="KW-1003">Cell membrane</keyword>
<dbReference type="KEGG" id="tmu:101343136"/>
<feature type="transmembrane region" description="Helical" evidence="13">
    <location>
        <begin position="63"/>
        <end position="87"/>
    </location>
</feature>
<evidence type="ECO:0000256" key="2">
    <source>
        <dbReference type="ARBA" id="ARBA00022475"/>
    </source>
</evidence>
<evidence type="ECO:0000256" key="1">
    <source>
        <dbReference type="ARBA" id="ARBA00004651"/>
    </source>
</evidence>
<evidence type="ECO:0000256" key="11">
    <source>
        <dbReference type="RuleBase" id="RU000688"/>
    </source>
</evidence>
<keyword evidence="7" id="KW-1015">Disulfide bond</keyword>
<dbReference type="PANTHER" id="PTHR24234">
    <property type="entry name" value="LYSOPHOSPHATIDIC ACID RECEPTOR 5/SPHINGOSYLPHOSPHORYLCHOLINE RECEPTOR"/>
    <property type="match status" value="1"/>
</dbReference>
<dbReference type="PROSITE" id="PS50262">
    <property type="entry name" value="G_PROTEIN_RECEP_F1_2"/>
    <property type="match status" value="1"/>
</dbReference>
<dbReference type="InterPro" id="IPR000276">
    <property type="entry name" value="GPCR_Rhodpsn"/>
</dbReference>
<dbReference type="FunCoup" id="A0A2Y9E6H8">
    <property type="interactions" value="761"/>
</dbReference>
<dbReference type="STRING" id="127582.A0A2Y9E6H8"/>
<dbReference type="Proteomes" id="UP000248480">
    <property type="component" value="Unplaced"/>
</dbReference>
<dbReference type="SUPFAM" id="SSF81321">
    <property type="entry name" value="Family A G protein-coupled receptor-like"/>
    <property type="match status" value="1"/>
</dbReference>
<evidence type="ECO:0000313" key="16">
    <source>
        <dbReference type="RefSeq" id="XP_004387322.3"/>
    </source>
</evidence>
<dbReference type="AlphaFoldDB" id="A0A2Y9E6H8"/>
<dbReference type="GO" id="GO:0048266">
    <property type="term" value="P:behavioral response to pain"/>
    <property type="evidence" value="ECO:0007669"/>
    <property type="project" value="TreeGrafter"/>
</dbReference>
<protein>
    <submittedName>
        <fullName evidence="16">Lysophosphatidic acid receptor 5</fullName>
    </submittedName>
</protein>
<feature type="transmembrane region" description="Helical" evidence="13">
    <location>
        <begin position="236"/>
        <end position="260"/>
    </location>
</feature>
<comment type="similarity">
    <text evidence="11">Belongs to the G-protein coupled receptor 1 family.</text>
</comment>
<feature type="compositionally biased region" description="Polar residues" evidence="12">
    <location>
        <begin position="339"/>
        <end position="371"/>
    </location>
</feature>
<dbReference type="GO" id="GO:0004930">
    <property type="term" value="F:G protein-coupled receptor activity"/>
    <property type="evidence" value="ECO:0007669"/>
    <property type="project" value="UniProtKB-KW"/>
</dbReference>